<proteinExistence type="predicted"/>
<name>A0A914CIG3_9BILA</name>
<dbReference type="AlphaFoldDB" id="A0A914CIG3"/>
<protein>
    <submittedName>
        <fullName evidence="3">Uncharacterized protein</fullName>
    </submittedName>
</protein>
<keyword evidence="1" id="KW-0812">Transmembrane</keyword>
<feature type="transmembrane region" description="Helical" evidence="1">
    <location>
        <begin position="128"/>
        <end position="153"/>
    </location>
</feature>
<sequence length="186" mass="21860">MVQGVCSSHCTLNFDKTLLCWNRTLDFFEQVLLGQLKHYSVIQANRAKWMYNRKWDVNYTKMRDESIARLLSEPSIDIEDENGIDNSQLLQNVIGSLIDNTQELVNSNKQLNHSNPCPVACERDWDPFFLMFFISSAVNILLACLVLLFVWLLDRRDSKYSLMEDENEFVKLKKRKKQKKQPRANH</sequence>
<evidence type="ECO:0000313" key="3">
    <source>
        <dbReference type="WBParaSite" id="ACRNAN_scaffold10730.g29534.t1"/>
    </source>
</evidence>
<keyword evidence="1" id="KW-1133">Transmembrane helix</keyword>
<keyword evidence="2" id="KW-1185">Reference proteome</keyword>
<dbReference type="WBParaSite" id="ACRNAN_scaffold10730.g29534.t1">
    <property type="protein sequence ID" value="ACRNAN_scaffold10730.g29534.t1"/>
    <property type="gene ID" value="ACRNAN_scaffold10730.g29534"/>
</dbReference>
<keyword evidence="1" id="KW-0472">Membrane</keyword>
<evidence type="ECO:0000313" key="2">
    <source>
        <dbReference type="Proteomes" id="UP000887540"/>
    </source>
</evidence>
<dbReference type="Proteomes" id="UP000887540">
    <property type="component" value="Unplaced"/>
</dbReference>
<reference evidence="3" key="1">
    <citation type="submission" date="2022-11" db="UniProtKB">
        <authorList>
            <consortium name="WormBaseParasite"/>
        </authorList>
    </citation>
    <scope>IDENTIFICATION</scope>
</reference>
<accession>A0A914CIG3</accession>
<evidence type="ECO:0000256" key="1">
    <source>
        <dbReference type="SAM" id="Phobius"/>
    </source>
</evidence>
<organism evidence="2 3">
    <name type="scientific">Acrobeloides nanus</name>
    <dbReference type="NCBI Taxonomy" id="290746"/>
    <lineage>
        <taxon>Eukaryota</taxon>
        <taxon>Metazoa</taxon>
        <taxon>Ecdysozoa</taxon>
        <taxon>Nematoda</taxon>
        <taxon>Chromadorea</taxon>
        <taxon>Rhabditida</taxon>
        <taxon>Tylenchina</taxon>
        <taxon>Cephalobomorpha</taxon>
        <taxon>Cephaloboidea</taxon>
        <taxon>Cephalobidae</taxon>
        <taxon>Acrobeloides</taxon>
    </lineage>
</organism>